<dbReference type="AlphaFoldDB" id="A0A2U3NGQ0"/>
<evidence type="ECO:0000313" key="1">
    <source>
        <dbReference type="EMBL" id="SPM30614.1"/>
    </source>
</evidence>
<dbReference type="OrthoDB" id="4759936at2"/>
<name>A0A2U3NGQ0_9MYCO</name>
<gene>
    <name evidence="1" type="ORF">MTAB308_4123</name>
</gene>
<accession>A0A2U3NGQ0</accession>
<dbReference type="Proteomes" id="UP000241595">
    <property type="component" value="Unassembled WGS sequence"/>
</dbReference>
<sequence>MAPTATRNRIKVFQVASGNVGSEMIRRIRSHPDLALVGLHCYSADKIGRDAGEIVGIPANGVIATGSVDDIIAARPDVVTFHGVFPDFDLYERVLEAGIDVVTTADWITGHHRDQNHPHPSGKPPSVVLEEACWRGGSTFYGTGMNPGLCHILGTIHTCDVANLTKVTVTESVDASCHHSVGSWQNCGFGHPINDPELPQMLQKGTRVYADGVYLMADCFGVDLDGPPTFDYELGACSKDIDLGWYFMGQGTLGACRIRYVGTVEGVPRVESKIELAMTPHTDPQIEVKSCYIAEVEGDPCIYSKHMIFPKPGTDFSSSEAFARVGMTVTGMPALNAIKAVVAAPPGCITSADLPLRAFAGRFESATAASDSAPTPATFGRR</sequence>
<dbReference type="RefSeq" id="WP_077101690.1">
    <property type="nucleotide sequence ID" value="NZ_LT717701.1"/>
</dbReference>
<dbReference type="CDD" id="cd24146">
    <property type="entry name" value="nat-AmDH_N_like"/>
    <property type="match status" value="1"/>
</dbReference>
<dbReference type="Gene3D" id="3.40.50.720">
    <property type="entry name" value="NAD(P)-binding Rossmann-like Domain"/>
    <property type="match status" value="1"/>
</dbReference>
<dbReference type="STRING" id="1841859.GCA_900157385_04124"/>
<dbReference type="InterPro" id="IPR036291">
    <property type="entry name" value="NAD(P)-bd_dom_sf"/>
</dbReference>
<reference evidence="1 2" key="1">
    <citation type="submission" date="2017-01" db="EMBL/GenBank/DDBJ databases">
        <authorList>
            <consortium name="Urmite Genomes"/>
        </authorList>
    </citation>
    <scope>NUCLEOTIDE SEQUENCE [LARGE SCALE GENOMIC DNA]</scope>
    <source>
        <strain evidence="1 2">AB308</strain>
    </source>
</reference>
<keyword evidence="2" id="KW-1185">Reference proteome</keyword>
<protein>
    <submittedName>
        <fullName evidence="1">Dihydrodipicolinate reductase</fullName>
    </submittedName>
</protein>
<evidence type="ECO:0000313" key="2">
    <source>
        <dbReference type="Proteomes" id="UP000241595"/>
    </source>
</evidence>
<dbReference type="SUPFAM" id="SSF51735">
    <property type="entry name" value="NAD(P)-binding Rossmann-fold domains"/>
    <property type="match status" value="1"/>
</dbReference>
<organism evidence="1 2">
    <name type="scientific">Mycobacterium terramassiliense</name>
    <dbReference type="NCBI Taxonomy" id="1841859"/>
    <lineage>
        <taxon>Bacteria</taxon>
        <taxon>Bacillati</taxon>
        <taxon>Actinomycetota</taxon>
        <taxon>Actinomycetes</taxon>
        <taxon>Mycobacteriales</taxon>
        <taxon>Mycobacteriaceae</taxon>
        <taxon>Mycobacterium</taxon>
    </lineage>
</organism>
<dbReference type="EMBL" id="FTRV01000015">
    <property type="protein sequence ID" value="SPM30614.1"/>
    <property type="molecule type" value="Genomic_DNA"/>
</dbReference>
<proteinExistence type="predicted"/>